<evidence type="ECO:0000313" key="3">
    <source>
        <dbReference type="EMBL" id="MCQ4636652.1"/>
    </source>
</evidence>
<protein>
    <submittedName>
        <fullName evidence="3">DUF4430 domain-containing protein</fullName>
    </submittedName>
</protein>
<dbReference type="PROSITE" id="PS51257">
    <property type="entry name" value="PROKAR_LIPOPROTEIN"/>
    <property type="match status" value="1"/>
</dbReference>
<sequence length="140" mass="15627">MKHAYMKKLTALTLVLLLVLAFSACSGDPSDDGSDVKTIRVTMSILYPDNANKENLVDYNMQIQEDATVMQILESYSNQEGVSVEVNTSAEPYVTSINDVNTDSGSEWSCEINDKKKITKKVSEYEVKDGDKIVWQYTAL</sequence>
<gene>
    <name evidence="3" type="ORF">NE619_07915</name>
</gene>
<accession>A0ABT1RN84</accession>
<name>A0ABT1RN84_9FIRM</name>
<proteinExistence type="predicted"/>
<dbReference type="Pfam" id="PF14478">
    <property type="entry name" value="DUF4430"/>
    <property type="match status" value="1"/>
</dbReference>
<comment type="caution">
    <text evidence="3">The sequence shown here is derived from an EMBL/GenBank/DDBJ whole genome shotgun (WGS) entry which is preliminary data.</text>
</comment>
<feature type="domain" description="Transcobalamin-like C-terminal" evidence="2">
    <location>
        <begin position="66"/>
        <end position="138"/>
    </location>
</feature>
<dbReference type="RefSeq" id="WP_256131846.1">
    <property type="nucleotide sequence ID" value="NZ_JANFXK010000007.1"/>
</dbReference>
<organism evidence="3 4">
    <name type="scientific">Anaerovorax odorimutans</name>
    <dbReference type="NCBI Taxonomy" id="109327"/>
    <lineage>
        <taxon>Bacteria</taxon>
        <taxon>Bacillati</taxon>
        <taxon>Bacillota</taxon>
        <taxon>Clostridia</taxon>
        <taxon>Peptostreptococcales</taxon>
        <taxon>Anaerovoracaceae</taxon>
        <taxon>Anaerovorax</taxon>
    </lineage>
</organism>
<dbReference type="Proteomes" id="UP001524502">
    <property type="component" value="Unassembled WGS sequence"/>
</dbReference>
<feature type="signal peptide" evidence="1">
    <location>
        <begin position="1"/>
        <end position="26"/>
    </location>
</feature>
<dbReference type="Gene3D" id="2.170.130.30">
    <property type="match status" value="1"/>
</dbReference>
<evidence type="ECO:0000256" key="1">
    <source>
        <dbReference type="SAM" id="SignalP"/>
    </source>
</evidence>
<keyword evidence="4" id="KW-1185">Reference proteome</keyword>
<evidence type="ECO:0000313" key="4">
    <source>
        <dbReference type="Proteomes" id="UP001524502"/>
    </source>
</evidence>
<keyword evidence="1" id="KW-0732">Signal</keyword>
<dbReference type="InterPro" id="IPR027954">
    <property type="entry name" value="Transcobalamin-like_C"/>
</dbReference>
<reference evidence="3 4" key="1">
    <citation type="submission" date="2022-06" db="EMBL/GenBank/DDBJ databases">
        <title>Isolation of gut microbiota from human fecal samples.</title>
        <authorList>
            <person name="Pamer E.G."/>
            <person name="Barat B."/>
            <person name="Waligurski E."/>
            <person name="Medina S."/>
            <person name="Paddock L."/>
            <person name="Mostad J."/>
        </authorList>
    </citation>
    <scope>NUCLEOTIDE SEQUENCE [LARGE SCALE GENOMIC DNA]</scope>
    <source>
        <strain evidence="3 4">SL.3.17</strain>
    </source>
</reference>
<evidence type="ECO:0000259" key="2">
    <source>
        <dbReference type="Pfam" id="PF14478"/>
    </source>
</evidence>
<feature type="chain" id="PRO_5045248643" evidence="1">
    <location>
        <begin position="27"/>
        <end position="140"/>
    </location>
</feature>
<dbReference type="EMBL" id="JANFXK010000007">
    <property type="protein sequence ID" value="MCQ4636652.1"/>
    <property type="molecule type" value="Genomic_DNA"/>
</dbReference>